<dbReference type="Ensembl" id="ENSDLAT00005013481.2">
    <property type="protein sequence ID" value="ENSDLAP00005012340.2"/>
    <property type="gene ID" value="ENSDLAG00005006285.2"/>
</dbReference>
<comment type="subcellular location">
    <subcellularLocation>
        <location evidence="1">Nucleus</location>
    </subcellularLocation>
</comment>
<organism evidence="13 14">
    <name type="scientific">Dicentrarchus labrax</name>
    <name type="common">European seabass</name>
    <name type="synonym">Morone labrax</name>
    <dbReference type="NCBI Taxonomy" id="13489"/>
    <lineage>
        <taxon>Eukaryota</taxon>
        <taxon>Metazoa</taxon>
        <taxon>Chordata</taxon>
        <taxon>Craniata</taxon>
        <taxon>Vertebrata</taxon>
        <taxon>Euteleostomi</taxon>
        <taxon>Actinopterygii</taxon>
        <taxon>Neopterygii</taxon>
        <taxon>Teleostei</taxon>
        <taxon>Neoteleostei</taxon>
        <taxon>Acanthomorphata</taxon>
        <taxon>Eupercaria</taxon>
        <taxon>Moronidae</taxon>
        <taxon>Dicentrarchus</taxon>
    </lineage>
</organism>
<dbReference type="FunFam" id="3.30.160.60:FF:000933">
    <property type="entry name" value="zinc finger protein 771"/>
    <property type="match status" value="1"/>
</dbReference>
<feature type="compositionally biased region" description="Basic and acidic residues" evidence="11">
    <location>
        <begin position="28"/>
        <end position="42"/>
    </location>
</feature>
<dbReference type="GO" id="GO:0008270">
    <property type="term" value="F:zinc ion binding"/>
    <property type="evidence" value="ECO:0007669"/>
    <property type="project" value="UniProtKB-KW"/>
</dbReference>
<dbReference type="Proteomes" id="UP000694389">
    <property type="component" value="Unassembled WGS sequence"/>
</dbReference>
<feature type="region of interest" description="Disordered" evidence="11">
    <location>
        <begin position="18"/>
        <end position="42"/>
    </location>
</feature>
<name>A0A8C4E1G3_DICLA</name>
<dbReference type="AlphaFoldDB" id="A0A8C4E1G3"/>
<dbReference type="GO" id="GO:0005634">
    <property type="term" value="C:nucleus"/>
    <property type="evidence" value="ECO:0007669"/>
    <property type="project" value="UniProtKB-SubCell"/>
</dbReference>
<keyword evidence="6" id="KW-0862">Zinc</keyword>
<feature type="compositionally biased region" description="Polar residues" evidence="11">
    <location>
        <begin position="18"/>
        <end position="27"/>
    </location>
</feature>
<evidence type="ECO:0000256" key="11">
    <source>
        <dbReference type="SAM" id="MobiDB-lite"/>
    </source>
</evidence>
<reference evidence="13" key="2">
    <citation type="submission" date="2025-09" db="UniProtKB">
        <authorList>
            <consortium name="Ensembl"/>
        </authorList>
    </citation>
    <scope>IDENTIFICATION</scope>
</reference>
<dbReference type="FunFam" id="3.30.160.60:FF:000478">
    <property type="entry name" value="Zinc finger protein 133"/>
    <property type="match status" value="1"/>
</dbReference>
<protein>
    <recommendedName>
        <fullName evidence="12">C2H2-type domain-containing protein</fullName>
    </recommendedName>
</protein>
<accession>A0A8C4E1G3</accession>
<keyword evidence="4" id="KW-0677">Repeat</keyword>
<dbReference type="PANTHER" id="PTHR16515">
    <property type="entry name" value="PR DOMAIN ZINC FINGER PROTEIN"/>
    <property type="match status" value="1"/>
</dbReference>
<reference evidence="13" key="1">
    <citation type="submission" date="2025-08" db="UniProtKB">
        <authorList>
            <consortium name="Ensembl"/>
        </authorList>
    </citation>
    <scope>IDENTIFICATION</scope>
</reference>
<dbReference type="InterPro" id="IPR013087">
    <property type="entry name" value="Znf_C2H2_type"/>
</dbReference>
<evidence type="ECO:0000256" key="1">
    <source>
        <dbReference type="ARBA" id="ARBA00004123"/>
    </source>
</evidence>
<evidence type="ECO:0000256" key="8">
    <source>
        <dbReference type="ARBA" id="ARBA00023163"/>
    </source>
</evidence>
<evidence type="ECO:0000256" key="4">
    <source>
        <dbReference type="ARBA" id="ARBA00022737"/>
    </source>
</evidence>
<evidence type="ECO:0000259" key="12">
    <source>
        <dbReference type="PROSITE" id="PS50157"/>
    </source>
</evidence>
<keyword evidence="5 10" id="KW-0863">Zinc-finger</keyword>
<keyword evidence="3" id="KW-0479">Metal-binding</keyword>
<dbReference type="PROSITE" id="PS00028">
    <property type="entry name" value="ZINC_FINGER_C2H2_1"/>
    <property type="match status" value="4"/>
</dbReference>
<dbReference type="PANTHER" id="PTHR16515:SF49">
    <property type="entry name" value="GASTRULA ZINC FINGER PROTEIN XLCGF49.1-LIKE-RELATED"/>
    <property type="match status" value="1"/>
</dbReference>
<evidence type="ECO:0000256" key="7">
    <source>
        <dbReference type="ARBA" id="ARBA00023015"/>
    </source>
</evidence>
<feature type="domain" description="C2H2-type" evidence="12">
    <location>
        <begin position="131"/>
        <end position="158"/>
    </location>
</feature>
<keyword evidence="7" id="KW-0805">Transcription regulation</keyword>
<evidence type="ECO:0000313" key="14">
    <source>
        <dbReference type="Proteomes" id="UP000694389"/>
    </source>
</evidence>
<keyword evidence="8" id="KW-0804">Transcription</keyword>
<feature type="domain" description="C2H2-type" evidence="12">
    <location>
        <begin position="159"/>
        <end position="182"/>
    </location>
</feature>
<proteinExistence type="inferred from homology"/>
<feature type="domain" description="C2H2-type" evidence="12">
    <location>
        <begin position="103"/>
        <end position="130"/>
    </location>
</feature>
<dbReference type="InterPro" id="IPR050331">
    <property type="entry name" value="Zinc_finger"/>
</dbReference>
<sequence length="249" mass="27383">ICLHVFILQTSYSNMSVTRTRTPSRDQNQVKHEDSGSTGNVEKKILQKSKSHNNKMSNCNSSDIQRYTVAGKKPLQCDTCGKYFKCLSALNVHQRMHTGEKPYSCNTCGKRYSQMSVLKDHIRTHTGEKPHICQICGKGFGRGSNLKIHARIHTGEKPYVCKICGKRFGYTSVLKTHLKIHTRGHLGGYGSGGRAGFPALRRLAIGPPALAPSTACQSVLESEIELQIAVSSACGVVSVQPLRSVDERV</sequence>
<dbReference type="SMART" id="SM00355">
    <property type="entry name" value="ZnF_C2H2"/>
    <property type="match status" value="4"/>
</dbReference>
<dbReference type="SUPFAM" id="SSF57667">
    <property type="entry name" value="beta-beta-alpha zinc fingers"/>
    <property type="match status" value="2"/>
</dbReference>
<dbReference type="InterPro" id="IPR036236">
    <property type="entry name" value="Znf_C2H2_sf"/>
</dbReference>
<dbReference type="FunFam" id="3.30.160.60:FF:000634">
    <property type="entry name" value="Zinc finger X-chromosomal protein"/>
    <property type="match status" value="1"/>
</dbReference>
<evidence type="ECO:0000256" key="3">
    <source>
        <dbReference type="ARBA" id="ARBA00022723"/>
    </source>
</evidence>
<dbReference type="Pfam" id="PF00096">
    <property type="entry name" value="zf-C2H2"/>
    <property type="match status" value="4"/>
</dbReference>
<dbReference type="Gene3D" id="3.30.160.60">
    <property type="entry name" value="Classic Zinc Finger"/>
    <property type="match status" value="4"/>
</dbReference>
<dbReference type="PROSITE" id="PS50157">
    <property type="entry name" value="ZINC_FINGER_C2H2_2"/>
    <property type="match status" value="4"/>
</dbReference>
<evidence type="ECO:0000256" key="6">
    <source>
        <dbReference type="ARBA" id="ARBA00022833"/>
    </source>
</evidence>
<comment type="similarity">
    <text evidence="2">Belongs to the krueppel C2H2-type zinc-finger protein family.</text>
</comment>
<evidence type="ECO:0000256" key="10">
    <source>
        <dbReference type="PROSITE-ProRule" id="PRU00042"/>
    </source>
</evidence>
<dbReference type="GO" id="GO:0010468">
    <property type="term" value="P:regulation of gene expression"/>
    <property type="evidence" value="ECO:0007669"/>
    <property type="project" value="TreeGrafter"/>
</dbReference>
<evidence type="ECO:0000256" key="2">
    <source>
        <dbReference type="ARBA" id="ARBA00006991"/>
    </source>
</evidence>
<evidence type="ECO:0000256" key="9">
    <source>
        <dbReference type="ARBA" id="ARBA00023242"/>
    </source>
</evidence>
<feature type="domain" description="C2H2-type" evidence="12">
    <location>
        <begin position="75"/>
        <end position="102"/>
    </location>
</feature>
<keyword evidence="9" id="KW-0539">Nucleus</keyword>
<dbReference type="GeneTree" id="ENSGT01150000286953"/>
<evidence type="ECO:0000256" key="5">
    <source>
        <dbReference type="ARBA" id="ARBA00022771"/>
    </source>
</evidence>
<evidence type="ECO:0000313" key="13">
    <source>
        <dbReference type="Ensembl" id="ENSDLAP00005012340.2"/>
    </source>
</evidence>
<dbReference type="FunFam" id="3.30.160.60:FF:000912">
    <property type="entry name" value="Zinc finger protein 660"/>
    <property type="match status" value="1"/>
</dbReference>
<keyword evidence="14" id="KW-1185">Reference proteome</keyword>